<proteinExistence type="predicted"/>
<protein>
    <submittedName>
        <fullName evidence="1">Bacteriophage SPP1 complete nucleotide sequence</fullName>
    </submittedName>
</protein>
<evidence type="ECO:0000313" key="1">
    <source>
        <dbReference type="EMBL" id="CAA66590.1"/>
    </source>
</evidence>
<name>O48444_BPSPP</name>
<dbReference type="EMBL" id="X97918">
    <property type="protein sequence ID" value="CAA66590.1"/>
    <property type="molecule type" value="Genomic_DNA"/>
</dbReference>
<reference evidence="2" key="1">
    <citation type="journal article" date="1997" name="Gene">
        <title>The complete nucleotide sequence and functional organization of Bacillus subtilis bacteriophage SPP1.</title>
        <authorList>
            <person name="Alonso J.C."/>
            <person name="Luder G."/>
            <person name="Stiege A.C."/>
            <person name="Chai S."/>
            <person name="Weise F."/>
            <person name="Trautner T.A."/>
        </authorList>
    </citation>
    <scope>NUCLEOTIDE SEQUENCE [LARGE SCALE GENOMIC DNA]</scope>
</reference>
<dbReference type="Proteomes" id="UP000002559">
    <property type="component" value="Segment"/>
</dbReference>
<organism evidence="1 2">
    <name type="scientific">Bacillus phage SPP1</name>
    <name type="common">Bacteriophage SPP1</name>
    <dbReference type="NCBI Taxonomy" id="10724"/>
    <lineage>
        <taxon>Viruses</taxon>
        <taxon>Duplodnaviria</taxon>
        <taxon>Heunggongvirae</taxon>
        <taxon>Uroviricota</taxon>
        <taxon>Caudoviricetes</taxon>
        <taxon>Trautnerviridae</taxon>
        <taxon>Polsinellivirinae</taxon>
        <taxon>Rivavirus</taxon>
        <taxon>Rivavirus SPP1</taxon>
    </lineage>
</organism>
<dbReference type="PIR" id="T42280">
    <property type="entry name" value="T42280"/>
</dbReference>
<keyword evidence="2" id="KW-1185">Reference proteome</keyword>
<accession>O48444</accession>
<dbReference type="KEGG" id="vg:955294"/>
<dbReference type="GeneID" id="955294"/>
<evidence type="ECO:0000313" key="2">
    <source>
        <dbReference type="Proteomes" id="UP000002559"/>
    </source>
</evidence>
<organismHost>
    <name type="scientific">Bacillus subtilis</name>
    <dbReference type="NCBI Taxonomy" id="1423"/>
</organismHost>
<sequence>MSPSSLMDSVSNRAFTAFGFFAPLSRSAVSNACSYLSCCFSASNACFASSFAFCKSAILADSSSWPVAFVLNSCNCWSRSVNCCSKDFFSLLTASNFSFGMKLPSLMSTNLAPSPNLANTWPYNSSPNCSFKLISYTPLCPFYVF</sequence>
<dbReference type="RefSeq" id="NP_690670.1">
    <property type="nucleotide sequence ID" value="NC_004166.2"/>
</dbReference>